<proteinExistence type="predicted"/>
<dbReference type="InterPro" id="IPR050855">
    <property type="entry name" value="NDM-1-like"/>
</dbReference>
<name>A0A7W6G8P1_9SPHN</name>
<evidence type="ECO:0000256" key="1">
    <source>
        <dbReference type="SAM" id="SignalP"/>
    </source>
</evidence>
<dbReference type="Gene3D" id="3.60.15.10">
    <property type="entry name" value="Ribonuclease Z/Hydroxyacylglutathione hydrolase-like"/>
    <property type="match status" value="1"/>
</dbReference>
<keyword evidence="4" id="KW-1185">Reference proteome</keyword>
<dbReference type="PANTHER" id="PTHR42951:SF17">
    <property type="entry name" value="METALLO-BETA-LACTAMASE DOMAIN-CONTAINING PROTEIN"/>
    <property type="match status" value="1"/>
</dbReference>
<protein>
    <submittedName>
        <fullName evidence="3">Metallo-beta-lactamase class B</fullName>
        <ecNumber evidence="3">3.5.2.6</ecNumber>
    </submittedName>
</protein>
<evidence type="ECO:0000313" key="3">
    <source>
        <dbReference type="EMBL" id="MBB3957613.1"/>
    </source>
</evidence>
<dbReference type="PANTHER" id="PTHR42951">
    <property type="entry name" value="METALLO-BETA-LACTAMASE DOMAIN-CONTAINING"/>
    <property type="match status" value="1"/>
</dbReference>
<sequence length="293" mass="31114">MSRTPRIAGALAALLAPISAWAQAAQDPLTKPIIGSHTAEWLAPAPPEKIFGNNYLVGFGGLSVALIDTGAGLILIDGALPQAAPAILNNVRRLGFRPRDIKYILSTEPHFDHAGGIAALARDTGATVLASPRGAQGLMAGRMAPDDPQRGYNSSWPAVAKVQTIRGGQTLWLGNTTITALATPGHTMGSMSWRWQSCEGRACRMIVFASSLNPVSTDDYRYTAPGARPILAGFRSSYATMSATPCDILISAHPDNAGKGRYNNQPGACRAYVERSRKALEQRIKSERGQAPL</sequence>
<feature type="signal peptide" evidence="1">
    <location>
        <begin position="1"/>
        <end position="24"/>
    </location>
</feature>
<gene>
    <name evidence="3" type="ORF">GGR38_004587</name>
</gene>
<dbReference type="InterPro" id="IPR001279">
    <property type="entry name" value="Metallo-B-lactamas"/>
</dbReference>
<dbReference type="Proteomes" id="UP000548867">
    <property type="component" value="Unassembled WGS sequence"/>
</dbReference>
<organism evidence="3 4">
    <name type="scientific">Novosphingobium sediminicola</name>
    <dbReference type="NCBI Taxonomy" id="563162"/>
    <lineage>
        <taxon>Bacteria</taxon>
        <taxon>Pseudomonadati</taxon>
        <taxon>Pseudomonadota</taxon>
        <taxon>Alphaproteobacteria</taxon>
        <taxon>Sphingomonadales</taxon>
        <taxon>Sphingomonadaceae</taxon>
        <taxon>Novosphingobium</taxon>
    </lineage>
</organism>
<evidence type="ECO:0000259" key="2">
    <source>
        <dbReference type="SMART" id="SM00849"/>
    </source>
</evidence>
<comment type="caution">
    <text evidence="3">The sequence shown here is derived from an EMBL/GenBank/DDBJ whole genome shotgun (WGS) entry which is preliminary data.</text>
</comment>
<keyword evidence="1" id="KW-0732">Signal</keyword>
<feature type="chain" id="PRO_5030987573" evidence="1">
    <location>
        <begin position="25"/>
        <end position="293"/>
    </location>
</feature>
<reference evidence="3 4" key="1">
    <citation type="submission" date="2020-08" db="EMBL/GenBank/DDBJ databases">
        <title>Genomic Encyclopedia of Type Strains, Phase IV (KMG-IV): sequencing the most valuable type-strain genomes for metagenomic binning, comparative biology and taxonomic classification.</title>
        <authorList>
            <person name="Goeker M."/>
        </authorList>
    </citation>
    <scope>NUCLEOTIDE SEQUENCE [LARGE SCALE GENOMIC DNA]</scope>
    <source>
        <strain evidence="3 4">DSM 27057</strain>
    </source>
</reference>
<dbReference type="AlphaFoldDB" id="A0A7W6G8P1"/>
<evidence type="ECO:0000313" key="4">
    <source>
        <dbReference type="Proteomes" id="UP000548867"/>
    </source>
</evidence>
<dbReference type="EMBL" id="JACIDX010000028">
    <property type="protein sequence ID" value="MBB3957613.1"/>
    <property type="molecule type" value="Genomic_DNA"/>
</dbReference>
<dbReference type="NCBIfam" id="NF033105">
    <property type="entry name" value="bla_subclass_B3"/>
    <property type="match status" value="1"/>
</dbReference>
<feature type="domain" description="Metallo-beta-lactamase" evidence="2">
    <location>
        <begin position="61"/>
        <end position="253"/>
    </location>
</feature>
<dbReference type="SUPFAM" id="SSF56281">
    <property type="entry name" value="Metallo-hydrolase/oxidoreductase"/>
    <property type="match status" value="1"/>
</dbReference>
<dbReference type="NCBIfam" id="NF012229">
    <property type="entry name" value="bla_class_B_core"/>
    <property type="match status" value="1"/>
</dbReference>
<dbReference type="GO" id="GO:0008800">
    <property type="term" value="F:beta-lactamase activity"/>
    <property type="evidence" value="ECO:0007669"/>
    <property type="project" value="UniProtKB-EC"/>
</dbReference>
<keyword evidence="3" id="KW-0378">Hydrolase</keyword>
<dbReference type="RefSeq" id="WP_183629077.1">
    <property type="nucleotide sequence ID" value="NZ_JACIDX010000028.1"/>
</dbReference>
<dbReference type="EC" id="3.5.2.6" evidence="3"/>
<dbReference type="Pfam" id="PF00753">
    <property type="entry name" value="Lactamase_B"/>
    <property type="match status" value="1"/>
</dbReference>
<accession>A0A7W6G8P1</accession>
<dbReference type="SMART" id="SM00849">
    <property type="entry name" value="Lactamase_B"/>
    <property type="match status" value="1"/>
</dbReference>
<dbReference type="InterPro" id="IPR036866">
    <property type="entry name" value="RibonucZ/Hydroxyglut_hydro"/>
</dbReference>